<feature type="compositionally biased region" description="Acidic residues" evidence="6">
    <location>
        <begin position="896"/>
        <end position="907"/>
    </location>
</feature>
<dbReference type="Proteomes" id="UP000024533">
    <property type="component" value="Unassembled WGS sequence"/>
</dbReference>
<reference evidence="8 9" key="1">
    <citation type="submission" date="2014-02" db="EMBL/GenBank/DDBJ databases">
        <title>The Genome Sequence of Trichophyton interdigitale MR816.</title>
        <authorList>
            <consortium name="The Broad Institute Genomics Platform"/>
            <person name="Cuomo C.A."/>
            <person name="White T.C."/>
            <person name="Graser Y."/>
            <person name="Martinez-Rossi N."/>
            <person name="Heitman J."/>
            <person name="Young S.K."/>
            <person name="Zeng Q."/>
            <person name="Gargeya S."/>
            <person name="Abouelleil A."/>
            <person name="Alvarado L."/>
            <person name="Chapman S.B."/>
            <person name="Gainer-Dewar J."/>
            <person name="Goldberg J."/>
            <person name="Griggs A."/>
            <person name="Gujja S."/>
            <person name="Hansen M."/>
            <person name="Howarth C."/>
            <person name="Imamovic A."/>
            <person name="Larimer J."/>
            <person name="Martinez D."/>
            <person name="Murphy C."/>
            <person name="Pearson M.D."/>
            <person name="Persinoti G."/>
            <person name="Poon T."/>
            <person name="Priest M."/>
            <person name="Roberts A.D."/>
            <person name="Saif S."/>
            <person name="Shea T.D."/>
            <person name="Sykes S.N."/>
            <person name="Wortman J."/>
            <person name="Nusbaum C."/>
            <person name="Birren B."/>
        </authorList>
    </citation>
    <scope>NUCLEOTIDE SEQUENCE [LARGE SCALE GENOMIC DNA]</scope>
    <source>
        <strain evidence="8 9">MR816</strain>
    </source>
</reference>
<feature type="compositionally biased region" description="Polar residues" evidence="6">
    <location>
        <begin position="478"/>
        <end position="497"/>
    </location>
</feature>
<dbReference type="STRING" id="1215338.A0A059JDE3"/>
<feature type="region of interest" description="Disordered" evidence="6">
    <location>
        <begin position="630"/>
        <end position="670"/>
    </location>
</feature>
<evidence type="ECO:0000259" key="7">
    <source>
        <dbReference type="Pfam" id="PF10341"/>
    </source>
</evidence>
<comment type="caution">
    <text evidence="8">The sequence shown here is derived from an EMBL/GenBank/DDBJ whole genome shotgun (WGS) entry which is preliminary data.</text>
</comment>
<feature type="compositionally biased region" description="Polar residues" evidence="6">
    <location>
        <begin position="185"/>
        <end position="195"/>
    </location>
</feature>
<feature type="compositionally biased region" description="Polar residues" evidence="6">
    <location>
        <begin position="425"/>
        <end position="447"/>
    </location>
</feature>
<dbReference type="InterPro" id="IPR019437">
    <property type="entry name" value="TPP1/Est3"/>
</dbReference>
<feature type="domain" description="Shelterin complex subunit TPP1/Est3" evidence="7">
    <location>
        <begin position="4"/>
        <end position="163"/>
    </location>
</feature>
<evidence type="ECO:0000256" key="3">
    <source>
        <dbReference type="ARBA" id="ARBA00022454"/>
    </source>
</evidence>
<organism evidence="8 9">
    <name type="scientific">Trichophyton interdigitale (strain MR816)</name>
    <dbReference type="NCBI Taxonomy" id="1215338"/>
    <lineage>
        <taxon>Eukaryota</taxon>
        <taxon>Fungi</taxon>
        <taxon>Dikarya</taxon>
        <taxon>Ascomycota</taxon>
        <taxon>Pezizomycotina</taxon>
        <taxon>Eurotiomycetes</taxon>
        <taxon>Eurotiomycetidae</taxon>
        <taxon>Onygenales</taxon>
        <taxon>Arthrodermataceae</taxon>
        <taxon>Trichophyton</taxon>
    </lineage>
</organism>
<comment type="subcellular location">
    <subcellularLocation>
        <location evidence="2">Chromosome</location>
        <location evidence="2">Telomere</location>
    </subcellularLocation>
    <subcellularLocation>
        <location evidence="1">Nucleus</location>
    </subcellularLocation>
</comment>
<dbReference type="OrthoDB" id="3538943at2759"/>
<feature type="region of interest" description="Disordered" evidence="6">
    <location>
        <begin position="886"/>
        <end position="907"/>
    </location>
</feature>
<dbReference type="OMA" id="YEDFFCS"/>
<dbReference type="Pfam" id="PF10341">
    <property type="entry name" value="TPP1"/>
    <property type="match status" value="1"/>
</dbReference>
<evidence type="ECO:0000313" key="9">
    <source>
        <dbReference type="Proteomes" id="UP000024533"/>
    </source>
</evidence>
<gene>
    <name evidence="8" type="ORF">H109_02303</name>
</gene>
<accession>A0A059JDE3</accession>
<evidence type="ECO:0000256" key="1">
    <source>
        <dbReference type="ARBA" id="ARBA00004123"/>
    </source>
</evidence>
<feature type="region of interest" description="Disordered" evidence="6">
    <location>
        <begin position="245"/>
        <end position="306"/>
    </location>
</feature>
<feature type="compositionally biased region" description="Polar residues" evidence="6">
    <location>
        <begin position="276"/>
        <end position="302"/>
    </location>
</feature>
<dbReference type="HOGENOM" id="CLU_271604_0_0_1"/>
<sequence length="1062" mass="117766">MELLKKWIEPLVATAISQSVDKDNPNPKPRELKPTVDDGNIFRIPIMRPKYAQLLEWLPEAPTPQAILSDSHTFVPARFSERVCQNFNWNNNSASRSNVTPCLLRIKQCEIIIAKSNRFPPEISLYIGEIKLEGCEKEGVFGNPGDIVRCKAVLELNDKWSRKIHILGPIVPSPRNDEPWRPISQADTTIPNNRGSPEPVDHHNNSSQKIGWHTQGSAHIVAQTPKAQGNKGSVESQLSNTQKLLETLPPKSTISKDKPRFSSTVEHSTKNDDKQSGQTTPLPTATDSASVTSPPRRQSSSDSIDKAKWKAHPIPYQSDQHEVISSLEEKTTSTTYLGHSSRSRHSNSLPHPGDSKINMQVSNRGFFSSWDKIRRRDVVIPESQLNLIECDDSWIPPDPGKKFPRNFVPLELLQEWSESHKAKATTATRTGLQKSPTLGERASSTGSPAPDDEIGSEDWPPTSPVPIVPLDSSPPRKSVNSSTTPSNKRTSAANPTDATDAPNQPPPTVVPDFATKAEDVFDDGSCPESEIELSIPRDAYTSTQNCDILAGMDYNDDVTRLSETTLSQQLKAQPVPSCESTNHGFITKSSCTNNDQMVVTSQVSGEWSGSSGSLNGPTSIVQVPKSSLENADHNIPMSPSTKASASVPLLDNTNQQRKRKAESSSLPLSPKKLRRIPEVDRSVSATVPSHQGSRTFDKVKFSSKTEEIYYKFQQSYKTYTGSLEVFRRACCRLQFLRKGLLKKSILWDDFVAREVLEYQNYLQRCDQRRKKPNTYEDYFEKHAKFPLYKRRNLTIKNLQAVVTETEGESDCGSELGDGAQKEATPELHCTSTLQRAIPESPFKHGIQDWESEGSVSETAKVNLEASAHNRASVELGDEPYCRASVNKSQERKATLFEEDEVEESENEDIFHFARGSLHQPILDRDRVSTNHAYQTSSRSSTLLAKGPTASHSKPKKPNLPSKAKASRPKRSPAPSLPSHRKTPSTKKARLAAIPERSISWKDPNTSLKVFLRDYMRIPGELGTLDAGLNPGDIPVDEAGVVLINPRKPLQVGGRMNSMGLTF</sequence>
<protein>
    <recommendedName>
        <fullName evidence="7">Shelterin complex subunit TPP1/Est3 domain-containing protein</fullName>
    </recommendedName>
</protein>
<feature type="region of interest" description="Disordered" evidence="6">
    <location>
        <begin position="929"/>
        <end position="990"/>
    </location>
</feature>
<feature type="region of interest" description="Disordered" evidence="6">
    <location>
        <begin position="171"/>
        <end position="210"/>
    </location>
</feature>
<keyword evidence="3" id="KW-0158">Chromosome</keyword>
<feature type="compositionally biased region" description="Polar residues" evidence="6">
    <location>
        <begin position="929"/>
        <end position="942"/>
    </location>
</feature>
<evidence type="ECO:0000256" key="6">
    <source>
        <dbReference type="SAM" id="MobiDB-lite"/>
    </source>
</evidence>
<name>A0A059JDE3_TRIIM</name>
<evidence type="ECO:0000256" key="5">
    <source>
        <dbReference type="ARBA" id="ARBA00023242"/>
    </source>
</evidence>
<feature type="region of interest" description="Disordered" evidence="6">
    <location>
        <begin position="419"/>
        <end position="512"/>
    </location>
</feature>
<feature type="region of interest" description="Disordered" evidence="6">
    <location>
        <begin position="330"/>
        <end position="357"/>
    </location>
</feature>
<evidence type="ECO:0000256" key="2">
    <source>
        <dbReference type="ARBA" id="ARBA00004574"/>
    </source>
</evidence>
<dbReference type="GO" id="GO:0005697">
    <property type="term" value="C:telomerase holoenzyme complex"/>
    <property type="evidence" value="ECO:0007669"/>
    <property type="project" value="InterPro"/>
</dbReference>
<dbReference type="GO" id="GO:0000781">
    <property type="term" value="C:chromosome, telomeric region"/>
    <property type="evidence" value="ECO:0007669"/>
    <property type="project" value="UniProtKB-SubCell"/>
</dbReference>
<proteinExistence type="predicted"/>
<evidence type="ECO:0000256" key="4">
    <source>
        <dbReference type="ARBA" id="ARBA00022895"/>
    </source>
</evidence>
<dbReference type="GO" id="GO:0007004">
    <property type="term" value="P:telomere maintenance via telomerase"/>
    <property type="evidence" value="ECO:0007669"/>
    <property type="project" value="InterPro"/>
</dbReference>
<keyword evidence="4" id="KW-0779">Telomere</keyword>
<dbReference type="EMBL" id="AOKY01000170">
    <property type="protein sequence ID" value="KDB25880.1"/>
    <property type="molecule type" value="Genomic_DNA"/>
</dbReference>
<keyword evidence="9" id="KW-1185">Reference proteome</keyword>
<dbReference type="GO" id="GO:0042162">
    <property type="term" value="F:telomeric DNA binding"/>
    <property type="evidence" value="ECO:0007669"/>
    <property type="project" value="InterPro"/>
</dbReference>
<dbReference type="AlphaFoldDB" id="A0A059JDE3"/>
<keyword evidence="5" id="KW-0539">Nucleus</keyword>
<feature type="compositionally biased region" description="Basic residues" evidence="6">
    <location>
        <begin position="978"/>
        <end position="989"/>
    </location>
</feature>
<evidence type="ECO:0000313" key="8">
    <source>
        <dbReference type="EMBL" id="KDB25880.1"/>
    </source>
</evidence>